<protein>
    <submittedName>
        <fullName evidence="2">Uncharacterized protein</fullName>
    </submittedName>
</protein>
<accession>A0A1I4TMC8</accession>
<proteinExistence type="predicted"/>
<evidence type="ECO:0000256" key="1">
    <source>
        <dbReference type="SAM" id="Phobius"/>
    </source>
</evidence>
<keyword evidence="1" id="KW-1133">Transmembrane helix</keyword>
<dbReference type="AlphaFoldDB" id="A0A1I4TMC8"/>
<dbReference type="EMBL" id="FOUT01000002">
    <property type="protein sequence ID" value="SFM77690.1"/>
    <property type="molecule type" value="Genomic_DNA"/>
</dbReference>
<keyword evidence="3" id="KW-1185">Reference proteome</keyword>
<dbReference type="Proteomes" id="UP000182961">
    <property type="component" value="Unassembled WGS sequence"/>
</dbReference>
<gene>
    <name evidence="2" type="ORF">SAMN05444143_102178</name>
</gene>
<sequence>MVGLGFISWFFHLPPRNGAGCCYGPAVHQLLGGSSTTKSGAFSRRAKKAGAQQLALNIYASRNPAALRLAADKLCGSFITNTNDADYFSLPALAMRGIAAFLFFSALFLPAGPITKGRVSCLQGVPCLGIFDF</sequence>
<evidence type="ECO:0000313" key="3">
    <source>
        <dbReference type="Proteomes" id="UP000182961"/>
    </source>
</evidence>
<feature type="transmembrane region" description="Helical" evidence="1">
    <location>
        <begin position="87"/>
        <end position="109"/>
    </location>
</feature>
<evidence type="ECO:0000313" key="2">
    <source>
        <dbReference type="EMBL" id="SFM77690.1"/>
    </source>
</evidence>
<name>A0A1I4TMC8_9FLAO</name>
<organism evidence="2 3">
    <name type="scientific">Flavobacterium succinicans</name>
    <dbReference type="NCBI Taxonomy" id="29536"/>
    <lineage>
        <taxon>Bacteria</taxon>
        <taxon>Pseudomonadati</taxon>
        <taxon>Bacteroidota</taxon>
        <taxon>Flavobacteriia</taxon>
        <taxon>Flavobacteriales</taxon>
        <taxon>Flavobacteriaceae</taxon>
        <taxon>Flavobacterium</taxon>
    </lineage>
</organism>
<reference evidence="3" key="1">
    <citation type="submission" date="2016-10" db="EMBL/GenBank/DDBJ databases">
        <authorList>
            <person name="Varghese N."/>
            <person name="Submissions S."/>
        </authorList>
    </citation>
    <scope>NUCLEOTIDE SEQUENCE [LARGE SCALE GENOMIC DNA]</scope>
    <source>
        <strain evidence="3">DSM 4002</strain>
    </source>
</reference>
<keyword evidence="1" id="KW-0812">Transmembrane</keyword>
<keyword evidence="1" id="KW-0472">Membrane</keyword>